<keyword evidence="6" id="KW-0349">Heme</keyword>
<evidence type="ECO:0000256" key="12">
    <source>
        <dbReference type="ARBA" id="ARBA00023014"/>
    </source>
</evidence>
<comment type="caution">
    <text evidence="16">The sequence shown here is derived from an EMBL/GenBank/DDBJ whole genome shotgun (WGS) entry which is preliminary data.</text>
</comment>
<dbReference type="Proteomes" id="UP000265614">
    <property type="component" value="Unassembled WGS sequence"/>
</dbReference>
<comment type="cofactor">
    <cofactor evidence="2">
        <name>[4Fe-4S] cluster</name>
        <dbReference type="ChEBI" id="CHEBI:49883"/>
    </cofactor>
</comment>
<dbReference type="Gene3D" id="3.30.390.30">
    <property type="match status" value="1"/>
</dbReference>
<dbReference type="SUPFAM" id="SSF51905">
    <property type="entry name" value="FAD/NAD(P)-binding domain"/>
    <property type="match status" value="2"/>
</dbReference>
<dbReference type="PANTHER" id="PTHR43809:SF1">
    <property type="entry name" value="NITRITE REDUCTASE (NADH) LARGE SUBUNIT"/>
    <property type="match status" value="1"/>
</dbReference>
<dbReference type="GO" id="GO:0016491">
    <property type="term" value="F:oxidoreductase activity"/>
    <property type="evidence" value="ECO:0007669"/>
    <property type="project" value="UniProtKB-KW"/>
</dbReference>
<keyword evidence="8" id="KW-0479">Metal-binding</keyword>
<dbReference type="InterPro" id="IPR041854">
    <property type="entry name" value="BFD-like_2Fe2S-bd_dom_sf"/>
</dbReference>
<organism evidence="16 17">
    <name type="scientific">Vallicoccus soli</name>
    <dbReference type="NCBI Taxonomy" id="2339232"/>
    <lineage>
        <taxon>Bacteria</taxon>
        <taxon>Bacillati</taxon>
        <taxon>Actinomycetota</taxon>
        <taxon>Actinomycetes</taxon>
        <taxon>Motilibacterales</taxon>
        <taxon>Vallicoccaceae</taxon>
        <taxon>Vallicoccus</taxon>
    </lineage>
</organism>
<evidence type="ECO:0000256" key="4">
    <source>
        <dbReference type="ARBA" id="ARBA00005096"/>
    </source>
</evidence>
<dbReference type="Gene3D" id="1.10.10.1100">
    <property type="entry name" value="BFD-like [2Fe-2S]-binding domain"/>
    <property type="match status" value="1"/>
</dbReference>
<proteinExistence type="inferred from homology"/>
<dbReference type="Pfam" id="PF07992">
    <property type="entry name" value="Pyr_redox_2"/>
    <property type="match status" value="1"/>
</dbReference>
<dbReference type="PANTHER" id="PTHR43809">
    <property type="entry name" value="NITRITE REDUCTASE (NADH) LARGE SUBUNIT"/>
    <property type="match status" value="1"/>
</dbReference>
<dbReference type="InterPro" id="IPR036188">
    <property type="entry name" value="FAD/NAD-bd_sf"/>
</dbReference>
<dbReference type="PRINTS" id="PR00411">
    <property type="entry name" value="PNDRDTASEI"/>
</dbReference>
<dbReference type="RefSeq" id="WP_119949562.1">
    <property type="nucleotide sequence ID" value="NZ_QZEZ01000002.1"/>
</dbReference>
<keyword evidence="9" id="KW-0274">FAD</keyword>
<keyword evidence="17" id="KW-1185">Reference proteome</keyword>
<dbReference type="InterPro" id="IPR052034">
    <property type="entry name" value="NasD-like"/>
</dbReference>
<dbReference type="PRINTS" id="PR00368">
    <property type="entry name" value="FADPNR"/>
</dbReference>
<dbReference type="InterPro" id="IPR023753">
    <property type="entry name" value="FAD/NAD-binding_dom"/>
</dbReference>
<keyword evidence="11" id="KW-0408">Iron</keyword>
<keyword evidence="10" id="KW-0560">Oxidoreductase</keyword>
<keyword evidence="7" id="KW-0285">Flavoprotein</keyword>
<evidence type="ECO:0000256" key="1">
    <source>
        <dbReference type="ARBA" id="ARBA00001929"/>
    </source>
</evidence>
<dbReference type="Gene3D" id="3.50.50.60">
    <property type="entry name" value="FAD/NAD(P)-binding domain"/>
    <property type="match status" value="2"/>
</dbReference>
<comment type="similarity">
    <text evidence="5">Belongs to the nitrite and sulfite reductase 4Fe-4S domain family.</text>
</comment>
<feature type="domain" description="NADH-rubredoxin oxidoreductase C-terminal" evidence="15">
    <location>
        <begin position="322"/>
        <end position="389"/>
    </location>
</feature>
<gene>
    <name evidence="16" type="ORF">D5H78_06175</name>
</gene>
<keyword evidence="12" id="KW-0411">Iron-sulfur</keyword>
<evidence type="ECO:0000259" key="13">
    <source>
        <dbReference type="Pfam" id="PF04324"/>
    </source>
</evidence>
<feature type="domain" description="FAD/NAD(P)-binding" evidence="14">
    <location>
        <begin position="3"/>
        <end position="300"/>
    </location>
</feature>
<evidence type="ECO:0000313" key="17">
    <source>
        <dbReference type="Proteomes" id="UP000265614"/>
    </source>
</evidence>
<dbReference type="GO" id="GO:0051536">
    <property type="term" value="F:iron-sulfur cluster binding"/>
    <property type="evidence" value="ECO:0007669"/>
    <property type="project" value="UniProtKB-KW"/>
</dbReference>
<evidence type="ECO:0000256" key="5">
    <source>
        <dbReference type="ARBA" id="ARBA00010429"/>
    </source>
</evidence>
<dbReference type="EMBL" id="QZEZ01000002">
    <property type="protein sequence ID" value="RJK96846.1"/>
    <property type="molecule type" value="Genomic_DNA"/>
</dbReference>
<feature type="domain" description="BFD-like [2Fe-2S]-binding" evidence="13">
    <location>
        <begin position="424"/>
        <end position="471"/>
    </location>
</feature>
<dbReference type="InterPro" id="IPR016156">
    <property type="entry name" value="FAD/NAD-linked_Rdtase_dimer_sf"/>
</dbReference>
<dbReference type="InterPro" id="IPR007419">
    <property type="entry name" value="BFD-like_2Fe2S-bd_dom"/>
</dbReference>
<evidence type="ECO:0000256" key="7">
    <source>
        <dbReference type="ARBA" id="ARBA00022630"/>
    </source>
</evidence>
<protein>
    <submittedName>
        <fullName evidence="16">NAD(P)/FAD-dependent oxidoreductase</fullName>
    </submittedName>
</protein>
<evidence type="ECO:0000259" key="15">
    <source>
        <dbReference type="Pfam" id="PF18267"/>
    </source>
</evidence>
<dbReference type="OrthoDB" id="9768666at2"/>
<dbReference type="GO" id="GO:0046872">
    <property type="term" value="F:metal ion binding"/>
    <property type="evidence" value="ECO:0007669"/>
    <property type="project" value="UniProtKB-KW"/>
</dbReference>
<evidence type="ECO:0000256" key="9">
    <source>
        <dbReference type="ARBA" id="ARBA00022827"/>
    </source>
</evidence>
<comment type="pathway">
    <text evidence="4">Nitrogen metabolism; nitrate reduction (assimilation).</text>
</comment>
<evidence type="ECO:0000256" key="8">
    <source>
        <dbReference type="ARBA" id="ARBA00022723"/>
    </source>
</evidence>
<evidence type="ECO:0000256" key="3">
    <source>
        <dbReference type="ARBA" id="ARBA00001974"/>
    </source>
</evidence>
<comment type="cofactor">
    <cofactor evidence="3">
        <name>FAD</name>
        <dbReference type="ChEBI" id="CHEBI:57692"/>
    </cofactor>
</comment>
<evidence type="ECO:0000256" key="10">
    <source>
        <dbReference type="ARBA" id="ARBA00023002"/>
    </source>
</evidence>
<accession>A0A3A3ZL41</accession>
<evidence type="ECO:0000256" key="2">
    <source>
        <dbReference type="ARBA" id="ARBA00001966"/>
    </source>
</evidence>
<dbReference type="Pfam" id="PF04324">
    <property type="entry name" value="Fer2_BFD"/>
    <property type="match status" value="1"/>
</dbReference>
<dbReference type="Pfam" id="PF18267">
    <property type="entry name" value="Rubredoxin_C"/>
    <property type="match status" value="1"/>
</dbReference>
<sequence>MTRVVVVGNGMAGARLAQEVLARDPGGRVRLTVLGAEEHPAYNRVLLSDVVAGKVVLEDIALPRAEAPHVVVRTGTTVTALDRDRQVVVAGGEEVPYDVLVLATGSLPALPPVPGLRDPGGALAPGALAFRTVDDGRALLTASGAATRAVVLGGGLLGIEAARGLVARGVPVEVVQAAPHLMDRQLDPDAGRVLARSLADLGIGVRAGARAVEVLRGPDGRVRGVLLDDGATVEADLLVLSAGVRPCTALAEAAGLAVDRGVVVDDQLRSVTDPRVHALGECAQHDGRVYGLVAPAWEQAAVLAGVLTGTEPSARYTGSHEVTRLKASGLHVAAMGEALAGEHEAEVVRFHDPARRTYKKLVIRDDRLVGAVLLGDLATVGTLTQLLDRRDPVPADRLSLLFAGRAPAAPADDDPSHLPDRATVCRCNGVTKGAVTACWLAGARSTADVAARTRATTGCGGCRDTVDGLVAWLRAGDPESTDAAPATPARGVPA</sequence>
<name>A0A3A3ZL41_9ACTN</name>
<evidence type="ECO:0000313" key="16">
    <source>
        <dbReference type="EMBL" id="RJK96846.1"/>
    </source>
</evidence>
<evidence type="ECO:0000256" key="11">
    <source>
        <dbReference type="ARBA" id="ARBA00023004"/>
    </source>
</evidence>
<evidence type="ECO:0000256" key="6">
    <source>
        <dbReference type="ARBA" id="ARBA00022617"/>
    </source>
</evidence>
<dbReference type="InterPro" id="IPR041575">
    <property type="entry name" value="Rubredoxin_C"/>
</dbReference>
<comment type="cofactor">
    <cofactor evidence="1">
        <name>siroheme</name>
        <dbReference type="ChEBI" id="CHEBI:60052"/>
    </cofactor>
</comment>
<dbReference type="AlphaFoldDB" id="A0A3A3ZL41"/>
<reference evidence="16 17" key="1">
    <citation type="submission" date="2018-09" db="EMBL/GenBank/DDBJ databases">
        <title>YIM 75000 draft genome.</title>
        <authorList>
            <person name="Tang S."/>
            <person name="Feng Y."/>
        </authorList>
    </citation>
    <scope>NUCLEOTIDE SEQUENCE [LARGE SCALE GENOMIC DNA]</scope>
    <source>
        <strain evidence="16 17">YIM 75000</strain>
    </source>
</reference>
<evidence type="ECO:0000259" key="14">
    <source>
        <dbReference type="Pfam" id="PF07992"/>
    </source>
</evidence>